<dbReference type="Proteomes" id="UP001597361">
    <property type="component" value="Unassembled WGS sequence"/>
</dbReference>
<feature type="domain" description="VOC" evidence="1">
    <location>
        <begin position="2"/>
        <end position="122"/>
    </location>
</feature>
<dbReference type="RefSeq" id="WP_376883421.1">
    <property type="nucleotide sequence ID" value="NZ_JBHUHR010000006.1"/>
</dbReference>
<evidence type="ECO:0000259" key="1">
    <source>
        <dbReference type="PROSITE" id="PS51819"/>
    </source>
</evidence>
<dbReference type="InterPro" id="IPR004360">
    <property type="entry name" value="Glyas_Fos-R_dOase_dom"/>
</dbReference>
<dbReference type="InterPro" id="IPR037523">
    <property type="entry name" value="VOC_core"/>
</dbReference>
<keyword evidence="3" id="KW-1185">Reference proteome</keyword>
<proteinExistence type="predicted"/>
<dbReference type="EMBL" id="JBHUHR010000006">
    <property type="protein sequence ID" value="MFD2033738.1"/>
    <property type="molecule type" value="Genomic_DNA"/>
</dbReference>
<accession>A0ABW4VGD6</accession>
<gene>
    <name evidence="2" type="ORF">ACFSKL_02995</name>
</gene>
<evidence type="ECO:0000313" key="3">
    <source>
        <dbReference type="Proteomes" id="UP001597361"/>
    </source>
</evidence>
<dbReference type="PROSITE" id="PS51819">
    <property type="entry name" value="VOC"/>
    <property type="match status" value="1"/>
</dbReference>
<dbReference type="CDD" id="cd06587">
    <property type="entry name" value="VOC"/>
    <property type="match status" value="1"/>
</dbReference>
<reference evidence="3" key="1">
    <citation type="journal article" date="2019" name="Int. J. Syst. Evol. Microbiol.">
        <title>The Global Catalogue of Microorganisms (GCM) 10K type strain sequencing project: providing services to taxonomists for standard genome sequencing and annotation.</title>
        <authorList>
            <consortium name="The Broad Institute Genomics Platform"/>
            <consortium name="The Broad Institute Genome Sequencing Center for Infectious Disease"/>
            <person name="Wu L."/>
            <person name="Ma J."/>
        </authorList>
    </citation>
    <scope>NUCLEOTIDE SEQUENCE [LARGE SCALE GENOMIC DNA]</scope>
    <source>
        <strain evidence="3">CGMCC 1.15180</strain>
    </source>
</reference>
<organism evidence="2 3">
    <name type="scientific">Belliella marina</name>
    <dbReference type="NCBI Taxonomy" id="1644146"/>
    <lineage>
        <taxon>Bacteria</taxon>
        <taxon>Pseudomonadati</taxon>
        <taxon>Bacteroidota</taxon>
        <taxon>Cytophagia</taxon>
        <taxon>Cytophagales</taxon>
        <taxon>Cyclobacteriaceae</taxon>
        <taxon>Belliella</taxon>
    </lineage>
</organism>
<dbReference type="Pfam" id="PF00903">
    <property type="entry name" value="Glyoxalase"/>
    <property type="match status" value="1"/>
</dbReference>
<dbReference type="InterPro" id="IPR029068">
    <property type="entry name" value="Glyas_Bleomycin-R_OHBP_Dase"/>
</dbReference>
<comment type="caution">
    <text evidence="2">The sequence shown here is derived from an EMBL/GenBank/DDBJ whole genome shotgun (WGS) entry which is preliminary data.</text>
</comment>
<name>A0ABW4VGD6_9BACT</name>
<dbReference type="Gene3D" id="3.10.180.10">
    <property type="entry name" value="2,3-Dihydroxybiphenyl 1,2-Dioxygenase, domain 1"/>
    <property type="match status" value="1"/>
</dbReference>
<dbReference type="SUPFAM" id="SSF54593">
    <property type="entry name" value="Glyoxalase/Bleomycin resistance protein/Dihydroxybiphenyl dioxygenase"/>
    <property type="match status" value="1"/>
</dbReference>
<evidence type="ECO:0000313" key="2">
    <source>
        <dbReference type="EMBL" id="MFD2033738.1"/>
    </source>
</evidence>
<sequence>MKFEHFAINVTQPLEMAEWYVDNLGLKIVKQMEESPYMTFLADDSGMIMLEIYSNPKGAILDFEKQHPLVVHLAFVSENPTEDKEKLLAQGATEVSDDVLEDGSHLVMLRDPWGFSIQFCKRAFPMLKSAN</sequence>
<protein>
    <submittedName>
        <fullName evidence="2">VOC family protein</fullName>
    </submittedName>
</protein>